<name>A0A7J7CR85_TRIWF</name>
<feature type="compositionally biased region" description="Polar residues" evidence="1">
    <location>
        <begin position="48"/>
        <end position="62"/>
    </location>
</feature>
<dbReference type="Proteomes" id="UP000593562">
    <property type="component" value="Unassembled WGS sequence"/>
</dbReference>
<reference evidence="2 3" key="1">
    <citation type="journal article" date="2020" name="Nat. Commun.">
        <title>Genome of Tripterygium wilfordii and identification of cytochrome P450 involved in triptolide biosynthesis.</title>
        <authorList>
            <person name="Tu L."/>
            <person name="Su P."/>
            <person name="Zhang Z."/>
            <person name="Gao L."/>
            <person name="Wang J."/>
            <person name="Hu T."/>
            <person name="Zhou J."/>
            <person name="Zhang Y."/>
            <person name="Zhao Y."/>
            <person name="Liu Y."/>
            <person name="Song Y."/>
            <person name="Tong Y."/>
            <person name="Lu Y."/>
            <person name="Yang J."/>
            <person name="Xu C."/>
            <person name="Jia M."/>
            <person name="Peters R.J."/>
            <person name="Huang L."/>
            <person name="Gao W."/>
        </authorList>
    </citation>
    <scope>NUCLEOTIDE SEQUENCE [LARGE SCALE GENOMIC DNA]</scope>
    <source>
        <strain evidence="3">cv. XIE 37</strain>
        <tissue evidence="2">Leaf</tissue>
    </source>
</reference>
<evidence type="ECO:0000256" key="1">
    <source>
        <dbReference type="SAM" id="MobiDB-lite"/>
    </source>
</evidence>
<gene>
    <name evidence="2" type="ORF">HS088_TW14G00767</name>
</gene>
<comment type="caution">
    <text evidence="2">The sequence shown here is derived from an EMBL/GenBank/DDBJ whole genome shotgun (WGS) entry which is preliminary data.</text>
</comment>
<keyword evidence="3" id="KW-1185">Reference proteome</keyword>
<evidence type="ECO:0000313" key="2">
    <source>
        <dbReference type="EMBL" id="KAF5736622.1"/>
    </source>
</evidence>
<dbReference type="AlphaFoldDB" id="A0A7J7CR85"/>
<dbReference type="InParanoid" id="A0A7J7CR85"/>
<protein>
    <submittedName>
        <fullName evidence="2">Uncharacterized protein</fullName>
    </submittedName>
</protein>
<accession>A0A7J7CR85</accession>
<proteinExistence type="predicted"/>
<organism evidence="2 3">
    <name type="scientific">Tripterygium wilfordii</name>
    <name type="common">Thunder God vine</name>
    <dbReference type="NCBI Taxonomy" id="458696"/>
    <lineage>
        <taxon>Eukaryota</taxon>
        <taxon>Viridiplantae</taxon>
        <taxon>Streptophyta</taxon>
        <taxon>Embryophyta</taxon>
        <taxon>Tracheophyta</taxon>
        <taxon>Spermatophyta</taxon>
        <taxon>Magnoliopsida</taxon>
        <taxon>eudicotyledons</taxon>
        <taxon>Gunneridae</taxon>
        <taxon>Pentapetalae</taxon>
        <taxon>rosids</taxon>
        <taxon>fabids</taxon>
        <taxon>Celastrales</taxon>
        <taxon>Celastraceae</taxon>
        <taxon>Tripterygium</taxon>
    </lineage>
</organism>
<feature type="region of interest" description="Disordered" evidence="1">
    <location>
        <begin position="42"/>
        <end position="68"/>
    </location>
</feature>
<evidence type="ECO:0000313" key="3">
    <source>
        <dbReference type="Proteomes" id="UP000593562"/>
    </source>
</evidence>
<dbReference type="EMBL" id="JAAARO010000014">
    <property type="protein sequence ID" value="KAF5736622.1"/>
    <property type="molecule type" value="Genomic_DNA"/>
</dbReference>
<sequence length="68" mass="7666">MPRQISPNQTQSSESCFLDLAVIVELLCPVFSLKISEHKQSVRRRRVPSTNSSQVLPSNEWSNADIPL</sequence>